<evidence type="ECO:0000259" key="1">
    <source>
        <dbReference type="PROSITE" id="PS50181"/>
    </source>
</evidence>
<dbReference type="OrthoDB" id="3692147at2759"/>
<evidence type="ECO:0000313" key="2">
    <source>
        <dbReference type="EMBL" id="SCO78741.1"/>
    </source>
</evidence>
<name>A0A2H3SRG5_FUSOX</name>
<protein>
    <recommendedName>
        <fullName evidence="1">F-box domain-containing protein</fullName>
    </recommendedName>
</protein>
<dbReference type="Proteomes" id="UP000219369">
    <property type="component" value="Unassembled WGS sequence"/>
</dbReference>
<evidence type="ECO:0000313" key="3">
    <source>
        <dbReference type="Proteomes" id="UP000219369"/>
    </source>
</evidence>
<dbReference type="VEuPathDB" id="FungiDB:FOZG_15576"/>
<dbReference type="VEuPathDB" id="FungiDB:FOIG_10403"/>
<dbReference type="VEuPathDB" id="FungiDB:FOMG_09699"/>
<proteinExistence type="predicted"/>
<dbReference type="AlphaFoldDB" id="A0A2H3SRG5"/>
<reference evidence="3" key="1">
    <citation type="submission" date="2016-09" db="EMBL/GenBank/DDBJ databases">
        <authorList>
            <person name="Guldener U."/>
        </authorList>
    </citation>
    <scope>NUCLEOTIDE SEQUENCE [LARGE SCALE GENOMIC DNA]</scope>
    <source>
        <strain evidence="3">V64-1</strain>
    </source>
</reference>
<accession>A0A2H3SRG5</accession>
<dbReference type="EMBL" id="FMJY01000002">
    <property type="protein sequence ID" value="SCO78741.1"/>
    <property type="molecule type" value="Genomic_DNA"/>
</dbReference>
<sequence>MLIRWMYKLFCRQTRPNRNVSANTTIDETLETIVHGAHNKPNGEVCTSTGVPKVNIHNLPDKPNDEDWTSSIVQEVVDQGKSDVLREMTEVVNKPEIHLLNLPDEILLLIIKNLYEGSDKPLLFAFFVLRQVSQKFRGLMRDNNLLSHVFSDRGCCEWRTGGFRGKWTRIKPSPYALHCFEHKMKKAGIDIKGLGGLIRMERICKTCRPEFESRQRTGVSLDCKFAARTGQDWMYCCACKVEHPTLCFSSEEARKQSNRVCIARTGYIRMCAHEVLSWDELQASLGYGQGVVTKFKKVCKHSSHFFHHNDERQLPTAKAEGNKAICTLHLSSGIHSKESLNETYCQGDGRSDNVEYRNHILPLGMTQMARESEGKSPRV</sequence>
<organism evidence="2 3">
    <name type="scientific">Fusarium oxysporum</name>
    <name type="common">Fusarium vascular wilt</name>
    <dbReference type="NCBI Taxonomy" id="5507"/>
    <lineage>
        <taxon>Eukaryota</taxon>
        <taxon>Fungi</taxon>
        <taxon>Dikarya</taxon>
        <taxon>Ascomycota</taxon>
        <taxon>Pezizomycotina</taxon>
        <taxon>Sordariomycetes</taxon>
        <taxon>Hypocreomycetidae</taxon>
        <taxon>Hypocreales</taxon>
        <taxon>Nectriaceae</taxon>
        <taxon>Fusarium</taxon>
        <taxon>Fusarium oxysporum species complex</taxon>
    </lineage>
</organism>
<feature type="domain" description="F-box" evidence="1">
    <location>
        <begin position="96"/>
        <end position="149"/>
    </location>
</feature>
<dbReference type="InterPro" id="IPR001810">
    <property type="entry name" value="F-box_dom"/>
</dbReference>
<dbReference type="VEuPathDB" id="FungiDB:FOXG_18075"/>
<gene>
    <name evidence="2" type="ORF">FRV6_02954</name>
</gene>
<dbReference type="PROSITE" id="PS50181">
    <property type="entry name" value="FBOX"/>
    <property type="match status" value="1"/>
</dbReference>